<dbReference type="PATRIC" id="fig|1292037.4.peg.807"/>
<sequence>FGLARVYLAQGARASAVEVLETVPPSSTHYVDAQVAAIKIKTTVTKANGRETPVTENDLLDASARLERLRLDVERQTRLSANVLEAAHEWLKHGRPTPGARVLGCPLEERELRFGLERCYRALARLAATIEQRVELVDRANAIRPRTLT</sequence>
<keyword evidence="2" id="KW-0418">Kinase</keyword>
<gene>
    <name evidence="2" type="ORF">H480_04132</name>
</gene>
<keyword evidence="2" id="KW-0808">Transferase</keyword>
<evidence type="ECO:0000313" key="3">
    <source>
        <dbReference type="Proteomes" id="UP000014139"/>
    </source>
</evidence>
<dbReference type="RefSeq" id="WP_003059368.1">
    <property type="nucleotide sequence ID" value="NZ_AOUO01000041.1"/>
</dbReference>
<dbReference type="InterPro" id="IPR011990">
    <property type="entry name" value="TPR-like_helical_dom_sf"/>
</dbReference>
<dbReference type="Proteomes" id="UP000014139">
    <property type="component" value="Unassembled WGS sequence"/>
</dbReference>
<reference evidence="2 3" key="1">
    <citation type="submission" date="2013-02" db="EMBL/GenBank/DDBJ databases">
        <title>Draft genome sequence of Amycolatopsis vancoresmycina strain DSM 44592T.</title>
        <authorList>
            <person name="Kumar S."/>
            <person name="Kaur N."/>
            <person name="Kaur C."/>
            <person name="Raghava G.P.S."/>
            <person name="Mayilraj S."/>
        </authorList>
    </citation>
    <scope>NUCLEOTIDE SEQUENCE [LARGE SCALE GENOMIC DNA]</scope>
    <source>
        <strain evidence="2 3">DSM 44592</strain>
    </source>
</reference>
<keyword evidence="2" id="KW-0723">Serine/threonine-protein kinase</keyword>
<dbReference type="Gene3D" id="1.25.40.10">
    <property type="entry name" value="Tetratricopeptide repeat domain"/>
    <property type="match status" value="1"/>
</dbReference>
<dbReference type="EMBL" id="AOUO01000041">
    <property type="protein sequence ID" value="EOD69827.1"/>
    <property type="molecule type" value="Genomic_DNA"/>
</dbReference>
<accession>R1GEV7</accession>
<comment type="caution">
    <text evidence="2">The sequence shown here is derived from an EMBL/GenBank/DDBJ whole genome shotgun (WGS) entry which is preliminary data.</text>
</comment>
<dbReference type="eggNOG" id="COG0457">
    <property type="taxonomic scope" value="Bacteria"/>
</dbReference>
<keyword evidence="3" id="KW-1185">Reference proteome</keyword>
<feature type="domain" description="Protein kinase G tetratricopeptide repeat containing" evidence="1">
    <location>
        <begin position="1"/>
        <end position="147"/>
    </location>
</feature>
<evidence type="ECO:0000259" key="1">
    <source>
        <dbReference type="Pfam" id="PF16918"/>
    </source>
</evidence>
<feature type="non-terminal residue" evidence="2">
    <location>
        <position position="1"/>
    </location>
</feature>
<protein>
    <submittedName>
        <fullName evidence="2">Serine/threonine protein kinase</fullName>
    </submittedName>
</protein>
<dbReference type="eggNOG" id="COG0515">
    <property type="taxonomic scope" value="Bacteria"/>
</dbReference>
<name>R1GEV7_9PSEU</name>
<evidence type="ECO:0000313" key="2">
    <source>
        <dbReference type="EMBL" id="EOD69827.1"/>
    </source>
</evidence>
<dbReference type="GO" id="GO:0004674">
    <property type="term" value="F:protein serine/threonine kinase activity"/>
    <property type="evidence" value="ECO:0007669"/>
    <property type="project" value="UniProtKB-KW"/>
</dbReference>
<organism evidence="2 3">
    <name type="scientific">Amycolatopsis vancoresmycina DSM 44592</name>
    <dbReference type="NCBI Taxonomy" id="1292037"/>
    <lineage>
        <taxon>Bacteria</taxon>
        <taxon>Bacillati</taxon>
        <taxon>Actinomycetota</taxon>
        <taxon>Actinomycetes</taxon>
        <taxon>Pseudonocardiales</taxon>
        <taxon>Pseudonocardiaceae</taxon>
        <taxon>Amycolatopsis</taxon>
    </lineage>
</organism>
<dbReference type="AlphaFoldDB" id="R1GEV7"/>
<proteinExistence type="predicted"/>
<dbReference type="InterPro" id="IPR031636">
    <property type="entry name" value="PknG_TPR"/>
</dbReference>
<dbReference type="Pfam" id="PF16918">
    <property type="entry name" value="PknG_TPR"/>
    <property type="match status" value="1"/>
</dbReference>